<evidence type="ECO:0000256" key="5">
    <source>
        <dbReference type="ARBA" id="ARBA00022679"/>
    </source>
</evidence>
<protein>
    <recommendedName>
        <fullName evidence="3">methylated-DNA--[protein]-cysteine S-methyltransferase</fullName>
        <ecNumber evidence="3">2.1.1.63</ecNumber>
    </recommendedName>
</protein>
<dbReference type="EMBL" id="BDUF01000076">
    <property type="protein sequence ID" value="GAX90982.1"/>
    <property type="molecule type" value="Genomic_DNA"/>
</dbReference>
<sequence length="176" mass="20260">MRQQNEHIYWEYLPYNDWVFTVAVTEKGLCRILQPNEPFEVLEKWAQRHLKNPMLQRDEIHTAPYIEQLKEYLSGERKSFDLSLDLRGTPFQQQVWKSLLRIPYGATRSYSDIATEIQCPKAVRAVGASNGANPVPIVVPCHRVIGKSGFLTGYRGGLQVKEELLLIEGVTAFRTR</sequence>
<dbReference type="SUPFAM" id="SSF53155">
    <property type="entry name" value="Methylated DNA-protein cysteine methyltransferase domain"/>
    <property type="match status" value="1"/>
</dbReference>
<keyword evidence="12" id="KW-1185">Reference proteome</keyword>
<dbReference type="InterPro" id="IPR036631">
    <property type="entry name" value="MGMT_N_sf"/>
</dbReference>
<evidence type="ECO:0000256" key="4">
    <source>
        <dbReference type="ARBA" id="ARBA00022603"/>
    </source>
</evidence>
<dbReference type="GO" id="GO:0003908">
    <property type="term" value="F:methylated-DNA-[protein]-cysteine S-methyltransferase activity"/>
    <property type="evidence" value="ECO:0007669"/>
    <property type="project" value="UniProtKB-EC"/>
</dbReference>
<dbReference type="Pfam" id="PF02870">
    <property type="entry name" value="Methyltransf_1N"/>
    <property type="match status" value="1"/>
</dbReference>
<dbReference type="OrthoDB" id="9802228at2"/>
<evidence type="ECO:0000313" key="12">
    <source>
        <dbReference type="Proteomes" id="UP000217785"/>
    </source>
</evidence>
<evidence type="ECO:0000256" key="1">
    <source>
        <dbReference type="ARBA" id="ARBA00001286"/>
    </source>
</evidence>
<dbReference type="PANTHER" id="PTHR10815:SF12">
    <property type="entry name" value="METHYLATED-DNA--PROTEIN-CYSTEINE METHYLTRANSFERASE, INDUCIBLE"/>
    <property type="match status" value="1"/>
</dbReference>
<evidence type="ECO:0000259" key="10">
    <source>
        <dbReference type="Pfam" id="PF02870"/>
    </source>
</evidence>
<dbReference type="AlphaFoldDB" id="A0A292YE34"/>
<dbReference type="InterPro" id="IPR008332">
    <property type="entry name" value="MethylG_MeTrfase_N"/>
</dbReference>
<dbReference type="EC" id="2.1.1.63" evidence="3"/>
<name>A0A292YE34_9BACL</name>
<organism evidence="11 12">
    <name type="scientific">Effusibacillus lacus</name>
    <dbReference type="NCBI Taxonomy" id="1348429"/>
    <lineage>
        <taxon>Bacteria</taxon>
        <taxon>Bacillati</taxon>
        <taxon>Bacillota</taxon>
        <taxon>Bacilli</taxon>
        <taxon>Bacillales</taxon>
        <taxon>Alicyclobacillaceae</taxon>
        <taxon>Effusibacillus</taxon>
    </lineage>
</organism>
<dbReference type="InterPro" id="IPR001497">
    <property type="entry name" value="MethylDNA_cys_MeTrfase_AS"/>
</dbReference>
<feature type="domain" description="Methylguanine DNA methyltransferase ribonuclease-like" evidence="10">
    <location>
        <begin position="8"/>
        <end position="86"/>
    </location>
</feature>
<evidence type="ECO:0000256" key="2">
    <source>
        <dbReference type="ARBA" id="ARBA00008711"/>
    </source>
</evidence>
<keyword evidence="7" id="KW-0234">DNA repair</keyword>
<comment type="catalytic activity">
    <reaction evidence="8">
        <text>a 6-O-methyl-2'-deoxyguanosine in DNA + L-cysteinyl-[protein] = S-methyl-L-cysteinyl-[protein] + a 2'-deoxyguanosine in DNA</text>
        <dbReference type="Rhea" id="RHEA:24000"/>
        <dbReference type="Rhea" id="RHEA-COMP:10131"/>
        <dbReference type="Rhea" id="RHEA-COMP:10132"/>
        <dbReference type="Rhea" id="RHEA-COMP:11367"/>
        <dbReference type="Rhea" id="RHEA-COMP:11368"/>
        <dbReference type="ChEBI" id="CHEBI:29950"/>
        <dbReference type="ChEBI" id="CHEBI:82612"/>
        <dbReference type="ChEBI" id="CHEBI:85445"/>
        <dbReference type="ChEBI" id="CHEBI:85448"/>
        <dbReference type="EC" id="2.1.1.63"/>
    </reaction>
</comment>
<evidence type="ECO:0000259" key="9">
    <source>
        <dbReference type="Pfam" id="PF01035"/>
    </source>
</evidence>
<dbReference type="InterPro" id="IPR014048">
    <property type="entry name" value="MethylDNA_cys_MeTrfase_DNA-bd"/>
</dbReference>
<dbReference type="PROSITE" id="PS00374">
    <property type="entry name" value="MGMT"/>
    <property type="match status" value="1"/>
</dbReference>
<dbReference type="SUPFAM" id="SSF46767">
    <property type="entry name" value="Methylated DNA-protein cysteine methyltransferase, C-terminal domain"/>
    <property type="match status" value="1"/>
</dbReference>
<dbReference type="Gene3D" id="1.10.10.10">
    <property type="entry name" value="Winged helix-like DNA-binding domain superfamily/Winged helix DNA-binding domain"/>
    <property type="match status" value="1"/>
</dbReference>
<reference evidence="12" key="1">
    <citation type="submission" date="2017-07" db="EMBL/GenBank/DDBJ databases">
        <title>Draft genome sequence of Effusibacillus lacus strain skLN1.</title>
        <authorList>
            <person name="Watanabe M."/>
            <person name="Kojima H."/>
            <person name="Fukui M."/>
        </authorList>
    </citation>
    <scope>NUCLEOTIDE SEQUENCE [LARGE SCALE GENOMIC DNA]</scope>
    <source>
        <strain evidence="12">skLN1</strain>
    </source>
</reference>
<dbReference type="GO" id="GO:0032259">
    <property type="term" value="P:methylation"/>
    <property type="evidence" value="ECO:0007669"/>
    <property type="project" value="UniProtKB-KW"/>
</dbReference>
<evidence type="ECO:0000256" key="6">
    <source>
        <dbReference type="ARBA" id="ARBA00022763"/>
    </source>
</evidence>
<dbReference type="Gene3D" id="3.30.160.70">
    <property type="entry name" value="Methylated DNA-protein cysteine methyltransferase domain"/>
    <property type="match status" value="1"/>
</dbReference>
<evidence type="ECO:0000313" key="11">
    <source>
        <dbReference type="EMBL" id="GAX90982.1"/>
    </source>
</evidence>
<feature type="domain" description="Methylated-DNA-[protein]-cysteine S-methyltransferase DNA binding" evidence="9">
    <location>
        <begin position="90"/>
        <end position="170"/>
    </location>
</feature>
<keyword evidence="4 11" id="KW-0489">Methyltransferase</keyword>
<keyword evidence="6" id="KW-0227">DNA damage</keyword>
<comment type="caution">
    <text evidence="11">The sequence shown here is derived from an EMBL/GenBank/DDBJ whole genome shotgun (WGS) entry which is preliminary data.</text>
</comment>
<evidence type="ECO:0000256" key="8">
    <source>
        <dbReference type="ARBA" id="ARBA00049348"/>
    </source>
</evidence>
<dbReference type="Pfam" id="PF01035">
    <property type="entry name" value="DNA_binding_1"/>
    <property type="match status" value="1"/>
</dbReference>
<dbReference type="PANTHER" id="PTHR10815">
    <property type="entry name" value="METHYLATED-DNA--PROTEIN-CYSTEINE METHYLTRANSFERASE"/>
    <property type="match status" value="1"/>
</dbReference>
<dbReference type="Proteomes" id="UP000217785">
    <property type="component" value="Unassembled WGS sequence"/>
</dbReference>
<evidence type="ECO:0000256" key="3">
    <source>
        <dbReference type="ARBA" id="ARBA00011918"/>
    </source>
</evidence>
<dbReference type="CDD" id="cd06445">
    <property type="entry name" value="ATase"/>
    <property type="match status" value="1"/>
</dbReference>
<accession>A0A292YE34</accession>
<proteinExistence type="inferred from homology"/>
<dbReference type="RefSeq" id="WP_096182709.1">
    <property type="nucleotide sequence ID" value="NZ_BDUF01000076.1"/>
</dbReference>
<comment type="similarity">
    <text evidence="2">Belongs to the MGMT family.</text>
</comment>
<evidence type="ECO:0000256" key="7">
    <source>
        <dbReference type="ARBA" id="ARBA00023204"/>
    </source>
</evidence>
<gene>
    <name evidence="11" type="ORF">EFBL_2642</name>
</gene>
<comment type="catalytic activity">
    <reaction evidence="1">
        <text>a 4-O-methyl-thymidine in DNA + L-cysteinyl-[protein] = a thymidine in DNA + S-methyl-L-cysteinyl-[protein]</text>
        <dbReference type="Rhea" id="RHEA:53428"/>
        <dbReference type="Rhea" id="RHEA-COMP:10131"/>
        <dbReference type="Rhea" id="RHEA-COMP:10132"/>
        <dbReference type="Rhea" id="RHEA-COMP:13555"/>
        <dbReference type="Rhea" id="RHEA-COMP:13556"/>
        <dbReference type="ChEBI" id="CHEBI:29950"/>
        <dbReference type="ChEBI" id="CHEBI:82612"/>
        <dbReference type="ChEBI" id="CHEBI:137386"/>
        <dbReference type="ChEBI" id="CHEBI:137387"/>
        <dbReference type="EC" id="2.1.1.63"/>
    </reaction>
</comment>
<dbReference type="FunFam" id="1.10.10.10:FF:000214">
    <property type="entry name" value="Methylated-DNA--protein-cysteine methyltransferase"/>
    <property type="match status" value="1"/>
</dbReference>
<dbReference type="InterPro" id="IPR036388">
    <property type="entry name" value="WH-like_DNA-bd_sf"/>
</dbReference>
<dbReference type="GO" id="GO:0006281">
    <property type="term" value="P:DNA repair"/>
    <property type="evidence" value="ECO:0007669"/>
    <property type="project" value="UniProtKB-KW"/>
</dbReference>
<keyword evidence="5 11" id="KW-0808">Transferase</keyword>
<dbReference type="NCBIfam" id="TIGR00589">
    <property type="entry name" value="ogt"/>
    <property type="match status" value="1"/>
</dbReference>
<dbReference type="InterPro" id="IPR036217">
    <property type="entry name" value="MethylDNA_cys_MeTrfase_DNAb"/>
</dbReference>